<dbReference type="SUPFAM" id="SSF55486">
    <property type="entry name" value="Metalloproteases ('zincins'), catalytic domain"/>
    <property type="match status" value="1"/>
</dbReference>
<evidence type="ECO:0000256" key="2">
    <source>
        <dbReference type="ARBA" id="ARBA00004613"/>
    </source>
</evidence>
<dbReference type="Gene3D" id="3.40.390.10">
    <property type="entry name" value="Collagenase (Catalytic Domain)"/>
    <property type="match status" value="1"/>
</dbReference>
<dbReference type="GO" id="GO:0005576">
    <property type="term" value="C:extracellular region"/>
    <property type="evidence" value="ECO:0007669"/>
    <property type="project" value="UniProtKB-SubCell"/>
</dbReference>
<protein>
    <recommendedName>
        <fullName evidence="15">Neutral protease 2</fullName>
        <ecNumber evidence="15">3.4.24.39</ecNumber>
    </recommendedName>
    <alternativeName>
        <fullName evidence="15">Deuterolysin</fullName>
    </alternativeName>
</protein>
<keyword evidence="8" id="KW-0732">Signal</keyword>
<dbReference type="SMART" id="SM01351">
    <property type="entry name" value="Aspzincin_M35"/>
    <property type="match status" value="1"/>
</dbReference>
<dbReference type="Pfam" id="PF02102">
    <property type="entry name" value="Peptidase_M35"/>
    <property type="match status" value="1"/>
</dbReference>
<sequence>MKSMRALAAVARAAAVAAVTVHPVFNLNIAVMGNSRLVATLTNEGLEPVVVLNADGLLSEYPVQKVHITSEETGENIPFQGLRGYIDRDLLTATDFTTILPRQSEEVVFDVAETFDLTEGGRYMIQSRLNIDYAVNGDITNIGTHAIESNTLLTEIDGQQASYSLHSFRSTHQKRANINSNCSGAQRSAVEASVKHTHSMAIEASKAAKSGPAKKMEEYFKRTDDNTRNIVAGVFDKMARVYSGGGKPNLHCRDIHNYCGRGWVAYCVFSPSDIVFCNTWFQRFKELDKGCRKVDQAFIALHEATHLNEVKNTDDYGVYGYDGLRRLSADKNINHADTYSYFAHDVLAGC</sequence>
<dbReference type="Gene3D" id="2.60.40.2970">
    <property type="match status" value="1"/>
</dbReference>
<dbReference type="AlphaFoldDB" id="A0A0A1TI23"/>
<dbReference type="OrthoDB" id="412874at2759"/>
<feature type="binding site" evidence="14">
    <location>
        <position position="302"/>
    </location>
    <ligand>
        <name>Zn(2+)</name>
        <dbReference type="ChEBI" id="CHEBI:29105"/>
        <note>catalytic</note>
    </ligand>
</feature>
<dbReference type="PANTHER" id="PTHR37016:SF3">
    <property type="entry name" value="NEUTRAL PROTEASE 2-RELATED"/>
    <property type="match status" value="1"/>
</dbReference>
<evidence type="ECO:0000313" key="17">
    <source>
        <dbReference type="EMBL" id="CEJ94629.1"/>
    </source>
</evidence>
<feature type="domain" description="Lysine-specific metallo-endopeptidase" evidence="16">
    <location>
        <begin position="205"/>
        <end position="344"/>
    </location>
</feature>
<keyword evidence="18" id="KW-1185">Reference proteome</keyword>
<dbReference type="HOGENOM" id="CLU_039313_0_0_1"/>
<evidence type="ECO:0000256" key="4">
    <source>
        <dbReference type="ARBA" id="ARBA00022525"/>
    </source>
</evidence>
<accession>A0A0A1TI23</accession>
<evidence type="ECO:0000256" key="14">
    <source>
        <dbReference type="PIRSR" id="PIRSR601384-2"/>
    </source>
</evidence>
<keyword evidence="9 15" id="KW-0378">Hydrolase</keyword>
<dbReference type="EC" id="3.4.24.39" evidence="15"/>
<comment type="function">
    <text evidence="15">Secreted metalloproteinase that allows assimilation of proteinaceous substrates. Shows high activities on basic nuclear substrates such as histone and protamine.</text>
</comment>
<dbReference type="InterPro" id="IPR024079">
    <property type="entry name" value="MetalloPept_cat_dom_sf"/>
</dbReference>
<evidence type="ECO:0000256" key="13">
    <source>
        <dbReference type="PIRSR" id="PIRSR601384-1"/>
    </source>
</evidence>
<keyword evidence="5 15" id="KW-0645">Protease</keyword>
<dbReference type="PANTHER" id="PTHR37016">
    <property type="match status" value="1"/>
</dbReference>
<name>A0A0A1TI23_9HYPO</name>
<evidence type="ECO:0000256" key="5">
    <source>
        <dbReference type="ARBA" id="ARBA00022670"/>
    </source>
</evidence>
<keyword evidence="11 15" id="KW-0482">Metalloprotease</keyword>
<evidence type="ECO:0000313" key="18">
    <source>
        <dbReference type="Proteomes" id="UP000039046"/>
    </source>
</evidence>
<reference evidence="17 18" key="1">
    <citation type="journal article" date="2015" name="Genome Announc.">
        <title>Draft Genome Sequence and Gene Annotation of the Entomopathogenic Fungus Verticillium hemipterigenum.</title>
        <authorList>
            <person name="Horn F."/>
            <person name="Habel A."/>
            <person name="Scharf D.H."/>
            <person name="Dworschak J."/>
            <person name="Brakhage A.A."/>
            <person name="Guthke R."/>
            <person name="Hertweck C."/>
            <person name="Linde J."/>
        </authorList>
    </citation>
    <scope>NUCLEOTIDE SEQUENCE [LARGE SCALE GENOMIC DNA]</scope>
</reference>
<keyword evidence="6 15" id="KW-0165">Cleavage on pair of basic residues</keyword>
<gene>
    <name evidence="17" type="ORF">VHEMI10148</name>
</gene>
<evidence type="ECO:0000256" key="10">
    <source>
        <dbReference type="ARBA" id="ARBA00022833"/>
    </source>
</evidence>
<dbReference type="GO" id="GO:0046872">
    <property type="term" value="F:metal ion binding"/>
    <property type="evidence" value="ECO:0007669"/>
    <property type="project" value="UniProtKB-KW"/>
</dbReference>
<comment type="catalytic activity">
    <reaction evidence="1 15">
        <text>Preferential cleavage of bonds with hydrophobic residues in P1'. Also 3-Asn-|-Gln-4 and 8-Gly-|-Ser-9 bonds in insulin B chain.</text>
        <dbReference type="EC" id="3.4.24.39"/>
    </reaction>
</comment>
<dbReference type="CDD" id="cd11008">
    <property type="entry name" value="M35_deuterolysin_like"/>
    <property type="match status" value="1"/>
</dbReference>
<feature type="binding site" evidence="14">
    <location>
        <position position="306"/>
    </location>
    <ligand>
        <name>Zn(2+)</name>
        <dbReference type="ChEBI" id="CHEBI:29105"/>
        <note>catalytic</note>
    </ligand>
</feature>
<evidence type="ECO:0000256" key="11">
    <source>
        <dbReference type="ARBA" id="ARBA00023049"/>
    </source>
</evidence>
<comment type="similarity">
    <text evidence="3 15">Belongs to the peptidase M35 family.</text>
</comment>
<keyword evidence="10 14" id="KW-0862">Zinc</keyword>
<feature type="binding site" evidence="14">
    <location>
        <position position="315"/>
    </location>
    <ligand>
        <name>Zn(2+)</name>
        <dbReference type="ChEBI" id="CHEBI:29105"/>
        <note>catalytic</note>
    </ligand>
</feature>
<evidence type="ECO:0000256" key="8">
    <source>
        <dbReference type="ARBA" id="ARBA00022729"/>
    </source>
</evidence>
<keyword evidence="12" id="KW-0865">Zymogen</keyword>
<feature type="active site" evidence="13">
    <location>
        <position position="303"/>
    </location>
</feature>
<evidence type="ECO:0000259" key="16">
    <source>
        <dbReference type="SMART" id="SM01351"/>
    </source>
</evidence>
<keyword evidence="4 15" id="KW-0964">Secreted</keyword>
<evidence type="ECO:0000256" key="9">
    <source>
        <dbReference type="ARBA" id="ARBA00022801"/>
    </source>
</evidence>
<dbReference type="InterPro" id="IPR050414">
    <property type="entry name" value="Fungal_M35_metalloproteases"/>
</dbReference>
<evidence type="ECO:0000256" key="6">
    <source>
        <dbReference type="ARBA" id="ARBA00022685"/>
    </source>
</evidence>
<evidence type="ECO:0000256" key="15">
    <source>
        <dbReference type="RuleBase" id="RU361126"/>
    </source>
</evidence>
<organism evidence="17 18">
    <name type="scientific">[Torrubiella] hemipterigena</name>
    <dbReference type="NCBI Taxonomy" id="1531966"/>
    <lineage>
        <taxon>Eukaryota</taxon>
        <taxon>Fungi</taxon>
        <taxon>Dikarya</taxon>
        <taxon>Ascomycota</taxon>
        <taxon>Pezizomycotina</taxon>
        <taxon>Sordariomycetes</taxon>
        <taxon>Hypocreomycetidae</taxon>
        <taxon>Hypocreales</taxon>
        <taxon>Clavicipitaceae</taxon>
        <taxon>Clavicipitaceae incertae sedis</taxon>
        <taxon>'Torrubiella' clade</taxon>
    </lineage>
</organism>
<dbReference type="EMBL" id="CDHN01000007">
    <property type="protein sequence ID" value="CEJ94629.1"/>
    <property type="molecule type" value="Genomic_DNA"/>
</dbReference>
<evidence type="ECO:0000256" key="1">
    <source>
        <dbReference type="ARBA" id="ARBA00001187"/>
    </source>
</evidence>
<keyword evidence="7 14" id="KW-0479">Metal-binding</keyword>
<evidence type="ECO:0000256" key="12">
    <source>
        <dbReference type="ARBA" id="ARBA00023145"/>
    </source>
</evidence>
<evidence type="ECO:0000256" key="3">
    <source>
        <dbReference type="ARBA" id="ARBA00010279"/>
    </source>
</evidence>
<dbReference type="GO" id="GO:0004222">
    <property type="term" value="F:metalloendopeptidase activity"/>
    <property type="evidence" value="ECO:0007669"/>
    <property type="project" value="InterPro"/>
</dbReference>
<dbReference type="InterPro" id="IPR001384">
    <property type="entry name" value="Peptidase_M35"/>
</dbReference>
<evidence type="ECO:0000256" key="7">
    <source>
        <dbReference type="ARBA" id="ARBA00022723"/>
    </source>
</evidence>
<dbReference type="GO" id="GO:0006508">
    <property type="term" value="P:proteolysis"/>
    <property type="evidence" value="ECO:0007669"/>
    <property type="project" value="UniProtKB-KW"/>
</dbReference>
<dbReference type="InterPro" id="IPR029463">
    <property type="entry name" value="Lys_MEP"/>
</dbReference>
<comment type="cofactor">
    <cofactor evidence="14 15">
        <name>Zn(2+)</name>
        <dbReference type="ChEBI" id="CHEBI:29105"/>
    </cofactor>
    <text evidence="14 15">Binds 1 zinc ion per subunit.</text>
</comment>
<comment type="subcellular location">
    <subcellularLocation>
        <location evidence="2 15">Secreted</location>
    </subcellularLocation>
</comment>
<proteinExistence type="inferred from homology"/>
<dbReference type="STRING" id="1531966.A0A0A1TI23"/>
<dbReference type="PRINTS" id="PR00768">
    <property type="entry name" value="DEUTEROLYSIN"/>
</dbReference>
<dbReference type="Proteomes" id="UP000039046">
    <property type="component" value="Unassembled WGS sequence"/>
</dbReference>